<keyword evidence="1" id="KW-0812">Transmembrane</keyword>
<feature type="transmembrane region" description="Helical" evidence="1">
    <location>
        <begin position="449"/>
        <end position="471"/>
    </location>
</feature>
<name>A0A7J6P9I2_PEROL</name>
<sequence length="701" mass="76766">MAWRPEPGGGGGLIEGEELVGEVITPRERLKCDGVVNDEELGKQQNRVDYSAFHTEAGYFTGPAFMRTWSEAPVDWSWEILHAIFCACAAFIQISFITGAPWEANIHLVVVITFLMSQRLFYAFWGGNSPHRRSSLIRPEDFGDQDRSATTIARDVARFFLLAMTFLDVGYCTAAVVQQDLVAQGGDKRSSFYGYVLATEYFLPPLLLSSVSVALLRQSPDFHTADLTAEALDARVNATENLFLAPIVQSLRRLVVYAAEAVWCLGVLPCRFARGPLHNDVSISDTRVNVLDFLSVSASSAVPGSPSATMCFMTAIFTLHVLLVVLCTDLNTRPLELQHLTHLLGKWKIITEQSALIKVQAGAQNAVSSGGGGGAPYPAKGHPHQQAGIKVPEWSPRQCPYPEGSIVRDNGRYYEAQNAVNTMRPSQNGGVFQHISAGLYGNVVFTRQIVFTLHVLLAWVYFIVMAYGALFNRPSSSIGVCTPEESFIPKTVSSISVPHDFINFTLDVGGDGPTDWEARDARRVLNPAACSTSRAAWIAPWLLLILGHSVQVHHMSGRWSVTNSPASLQASQDGPLNRACHQNGWIPPLYHQLTTSTPVADRPGSWIDEALPSEKSQSRGSSEFFPVWERPTELPDALLRSIATSSTYRFFRSARSPGATGLGSAIRAVTGKGSKSHLEVSSVFVLRSVHFDLGFLILFIK</sequence>
<feature type="transmembrane region" description="Helical" evidence="1">
    <location>
        <begin position="156"/>
        <end position="177"/>
    </location>
</feature>
<proteinExistence type="predicted"/>
<evidence type="ECO:0000313" key="3">
    <source>
        <dbReference type="Proteomes" id="UP000541610"/>
    </source>
</evidence>
<gene>
    <name evidence="2" type="ORF">FOZ60_012528</name>
</gene>
<dbReference type="AlphaFoldDB" id="A0A7J6P9I2"/>
<evidence type="ECO:0000256" key="1">
    <source>
        <dbReference type="SAM" id="Phobius"/>
    </source>
</evidence>
<dbReference type="OrthoDB" id="10299907at2759"/>
<accession>A0A7J6P9I2</accession>
<feature type="transmembrane region" description="Helical" evidence="1">
    <location>
        <begin position="192"/>
        <end position="216"/>
    </location>
</feature>
<comment type="caution">
    <text evidence="2">The sequence shown here is derived from an EMBL/GenBank/DDBJ whole genome shotgun (WGS) entry which is preliminary data.</text>
</comment>
<dbReference type="Proteomes" id="UP000541610">
    <property type="component" value="Unassembled WGS sequence"/>
</dbReference>
<evidence type="ECO:0000313" key="2">
    <source>
        <dbReference type="EMBL" id="KAF4692834.1"/>
    </source>
</evidence>
<protein>
    <submittedName>
        <fullName evidence="2">Uncharacterized protein</fullName>
    </submittedName>
</protein>
<keyword evidence="1" id="KW-1133">Transmembrane helix</keyword>
<reference evidence="2 3" key="1">
    <citation type="submission" date="2020-04" db="EMBL/GenBank/DDBJ databases">
        <title>Perkinsus olseni comparative genomics.</title>
        <authorList>
            <person name="Bogema D.R."/>
        </authorList>
    </citation>
    <scope>NUCLEOTIDE SEQUENCE [LARGE SCALE GENOMIC DNA]</scope>
    <source>
        <strain evidence="2">00978-12</strain>
    </source>
</reference>
<feature type="transmembrane region" description="Helical" evidence="1">
    <location>
        <begin position="76"/>
        <end position="98"/>
    </location>
</feature>
<keyword evidence="1" id="KW-0472">Membrane</keyword>
<organism evidence="2 3">
    <name type="scientific">Perkinsus olseni</name>
    <name type="common">Perkinsus atlanticus</name>
    <dbReference type="NCBI Taxonomy" id="32597"/>
    <lineage>
        <taxon>Eukaryota</taxon>
        <taxon>Sar</taxon>
        <taxon>Alveolata</taxon>
        <taxon>Perkinsozoa</taxon>
        <taxon>Perkinsea</taxon>
        <taxon>Perkinsida</taxon>
        <taxon>Perkinsidae</taxon>
        <taxon>Perkinsus</taxon>
    </lineage>
</organism>
<dbReference type="EMBL" id="JABANP010000054">
    <property type="protein sequence ID" value="KAF4692834.1"/>
    <property type="molecule type" value="Genomic_DNA"/>
</dbReference>
<feature type="transmembrane region" description="Helical" evidence="1">
    <location>
        <begin position="104"/>
        <end position="125"/>
    </location>
</feature>